<dbReference type="Gene3D" id="3.40.50.2300">
    <property type="match status" value="2"/>
</dbReference>
<accession>A0ABV0MA42</accession>
<comment type="similarity">
    <text evidence="1">Belongs to the leucine-binding protein family.</text>
</comment>
<name>A0ABV0MA42_9HYPH</name>
<keyword evidence="3" id="KW-0732">Signal</keyword>
<evidence type="ECO:0000256" key="3">
    <source>
        <dbReference type="ARBA" id="ARBA00022729"/>
    </source>
</evidence>
<dbReference type="SUPFAM" id="SSF53822">
    <property type="entry name" value="Periplasmic binding protein-like I"/>
    <property type="match status" value="1"/>
</dbReference>
<dbReference type="CDD" id="cd06330">
    <property type="entry name" value="PBP1_As_SBP-like"/>
    <property type="match status" value="1"/>
</dbReference>
<dbReference type="InterPro" id="IPR051010">
    <property type="entry name" value="BCAA_transport"/>
</dbReference>
<reference evidence="6 7" key="1">
    <citation type="submission" date="2024-05" db="EMBL/GenBank/DDBJ databases">
        <title>Neorhizobium sp. Rsf11, a plant growth promoting and heavy metal resistant PAH-degrader.</title>
        <authorList>
            <person name="Golubev S.N."/>
            <person name="Muratova A.Y."/>
            <person name="Markelova M.I."/>
        </authorList>
    </citation>
    <scope>NUCLEOTIDE SEQUENCE [LARGE SCALE GENOMIC DNA]</scope>
    <source>
        <strain evidence="6 7">Rsf11</strain>
    </source>
</reference>
<dbReference type="EMBL" id="JBEAAL010000030">
    <property type="protein sequence ID" value="MEQ1408757.1"/>
    <property type="molecule type" value="Genomic_DNA"/>
</dbReference>
<evidence type="ECO:0000256" key="4">
    <source>
        <dbReference type="ARBA" id="ARBA00022970"/>
    </source>
</evidence>
<evidence type="ECO:0000313" key="6">
    <source>
        <dbReference type="EMBL" id="MEQ1408757.1"/>
    </source>
</evidence>
<dbReference type="RefSeq" id="WP_210057190.1">
    <property type="nucleotide sequence ID" value="NZ_JBEAAL010000030.1"/>
</dbReference>
<comment type="caution">
    <text evidence="6">The sequence shown here is derived from an EMBL/GenBank/DDBJ whole genome shotgun (WGS) entry which is preliminary data.</text>
</comment>
<evidence type="ECO:0000256" key="2">
    <source>
        <dbReference type="ARBA" id="ARBA00022448"/>
    </source>
</evidence>
<gene>
    <name evidence="6" type="ORF">ABK249_27880</name>
</gene>
<sequence length="417" mass="45122">MVRTTRRNALKLLGVGVAAGALGMPWVRNAQASGPYKIGFLGSLSGPAESLGAPMLEGVKIAVEDINAAGGTNGRQLELVVRDDKAKPDVGTAAARELVGEGCSMLLGVVSSAVALAVSAVLQQEDAVLITCAAHSMRLTKEDFNRNYFRITDNPFMRQRAQAHVMAERFGEVTTWGGLIPDHEYGRSTWECFDNGLKTYYPELAKAEPTISKPVMTTYGGSDYRNFVASAMRDPAVGFFVSAYGGDAITMYQQALPYGFFKKKHPIVDAANEFIVARAMKENFPEMWIGSHWYSGAFTGNPMNDELARKMTERTGIKFLDGFIGEGYSAVRAYAEALKTADSGKTADVIKALEGLTFDSPTGKRTIRAEDHQTIKPVVLYRVRGASNADGIEVVEHRVIDGATVIDPATPGVKLTF</sequence>
<dbReference type="InterPro" id="IPR000709">
    <property type="entry name" value="Leu_Ile_Val-bd"/>
</dbReference>
<evidence type="ECO:0000256" key="1">
    <source>
        <dbReference type="ARBA" id="ARBA00010062"/>
    </source>
</evidence>
<feature type="domain" description="Leucine-binding protein" evidence="5">
    <location>
        <begin position="35"/>
        <end position="384"/>
    </location>
</feature>
<dbReference type="InterPro" id="IPR028081">
    <property type="entry name" value="Leu-bd"/>
</dbReference>
<dbReference type="Pfam" id="PF13458">
    <property type="entry name" value="Peripla_BP_6"/>
    <property type="match status" value="1"/>
</dbReference>
<keyword evidence="2" id="KW-0813">Transport</keyword>
<dbReference type="Proteomes" id="UP001496627">
    <property type="component" value="Unassembled WGS sequence"/>
</dbReference>
<keyword evidence="7" id="KW-1185">Reference proteome</keyword>
<protein>
    <submittedName>
        <fullName evidence="6">ABC transporter substrate-binding protein</fullName>
    </submittedName>
</protein>
<dbReference type="InterPro" id="IPR019546">
    <property type="entry name" value="TAT_signal_bac_arc"/>
</dbReference>
<dbReference type="InterPro" id="IPR028082">
    <property type="entry name" value="Peripla_BP_I"/>
</dbReference>
<evidence type="ECO:0000313" key="7">
    <source>
        <dbReference type="Proteomes" id="UP001496627"/>
    </source>
</evidence>
<keyword evidence="4" id="KW-0029">Amino-acid transport</keyword>
<organism evidence="6 7">
    <name type="scientific">Neorhizobium phenanthreniclasticum</name>
    <dbReference type="NCBI Taxonomy" id="3157917"/>
    <lineage>
        <taxon>Bacteria</taxon>
        <taxon>Pseudomonadati</taxon>
        <taxon>Pseudomonadota</taxon>
        <taxon>Alphaproteobacteria</taxon>
        <taxon>Hyphomicrobiales</taxon>
        <taxon>Rhizobiaceae</taxon>
        <taxon>Rhizobium/Agrobacterium group</taxon>
        <taxon>Neorhizobium</taxon>
    </lineage>
</organism>
<dbReference type="PANTHER" id="PTHR30483">
    <property type="entry name" value="LEUCINE-SPECIFIC-BINDING PROTEIN"/>
    <property type="match status" value="1"/>
</dbReference>
<dbReference type="PROSITE" id="PS51318">
    <property type="entry name" value="TAT"/>
    <property type="match status" value="1"/>
</dbReference>
<proteinExistence type="inferred from homology"/>
<dbReference type="NCBIfam" id="TIGR01409">
    <property type="entry name" value="TAT_signal_seq"/>
    <property type="match status" value="1"/>
</dbReference>
<dbReference type="PRINTS" id="PR00337">
    <property type="entry name" value="LEUILEVALBP"/>
</dbReference>
<dbReference type="InterPro" id="IPR006311">
    <property type="entry name" value="TAT_signal"/>
</dbReference>
<evidence type="ECO:0000259" key="5">
    <source>
        <dbReference type="Pfam" id="PF13458"/>
    </source>
</evidence>